<keyword evidence="1" id="KW-0812">Transmembrane</keyword>
<keyword evidence="1" id="KW-1133">Transmembrane helix</keyword>
<reference evidence="2" key="1">
    <citation type="submission" date="2014-09" db="EMBL/GenBank/DDBJ databases">
        <authorList>
            <person name="Magalhaes I.L.F."/>
            <person name="Oliveira U."/>
            <person name="Santos F.R."/>
            <person name="Vidigal T.H.D.A."/>
            <person name="Brescovit A.D."/>
            <person name="Santos A.J."/>
        </authorList>
    </citation>
    <scope>NUCLEOTIDE SEQUENCE</scope>
    <source>
        <tissue evidence="2">Shoot tissue taken approximately 20 cm above the soil surface</tissue>
    </source>
</reference>
<accession>A0A0A8Y7L2</accession>
<organism evidence="2">
    <name type="scientific">Arundo donax</name>
    <name type="common">Giant reed</name>
    <name type="synonym">Donax arundinaceus</name>
    <dbReference type="NCBI Taxonomy" id="35708"/>
    <lineage>
        <taxon>Eukaryota</taxon>
        <taxon>Viridiplantae</taxon>
        <taxon>Streptophyta</taxon>
        <taxon>Embryophyta</taxon>
        <taxon>Tracheophyta</taxon>
        <taxon>Spermatophyta</taxon>
        <taxon>Magnoliopsida</taxon>
        <taxon>Liliopsida</taxon>
        <taxon>Poales</taxon>
        <taxon>Poaceae</taxon>
        <taxon>PACMAD clade</taxon>
        <taxon>Arundinoideae</taxon>
        <taxon>Arundineae</taxon>
        <taxon>Arundo</taxon>
    </lineage>
</organism>
<protein>
    <submittedName>
        <fullName evidence="2">Uncharacterized protein</fullName>
    </submittedName>
</protein>
<reference evidence="2" key="2">
    <citation type="journal article" date="2015" name="Data Brief">
        <title>Shoot transcriptome of the giant reed, Arundo donax.</title>
        <authorList>
            <person name="Barrero R.A."/>
            <person name="Guerrero F.D."/>
            <person name="Moolhuijzen P."/>
            <person name="Goolsby J.A."/>
            <person name="Tidwell J."/>
            <person name="Bellgard S.E."/>
            <person name="Bellgard M.I."/>
        </authorList>
    </citation>
    <scope>NUCLEOTIDE SEQUENCE</scope>
    <source>
        <tissue evidence="2">Shoot tissue taken approximately 20 cm above the soil surface</tissue>
    </source>
</reference>
<dbReference type="EMBL" id="GBRH01278223">
    <property type="protein sequence ID" value="JAD19672.1"/>
    <property type="molecule type" value="Transcribed_RNA"/>
</dbReference>
<feature type="transmembrane region" description="Helical" evidence="1">
    <location>
        <begin position="51"/>
        <end position="76"/>
    </location>
</feature>
<keyword evidence="1" id="KW-0472">Membrane</keyword>
<dbReference type="AlphaFoldDB" id="A0A0A8Y7L2"/>
<proteinExistence type="predicted"/>
<evidence type="ECO:0000313" key="2">
    <source>
        <dbReference type="EMBL" id="JAD19672.1"/>
    </source>
</evidence>
<evidence type="ECO:0000256" key="1">
    <source>
        <dbReference type="SAM" id="Phobius"/>
    </source>
</evidence>
<name>A0A0A8Y7L2_ARUDO</name>
<sequence length="79" mass="8702">MRNECVFQAGNRTWPLCSDRSGMKPICGAFLGLGEFLHAVRDQCSLQARGLIFVSVGGVFLLFRFSLCLVCVVLSFSLL</sequence>